<comment type="caution">
    <text evidence="3">The sequence shown here is derived from an EMBL/GenBank/DDBJ whole genome shotgun (WGS) entry which is preliminary data.</text>
</comment>
<feature type="domain" description="DUF2383" evidence="2">
    <location>
        <begin position="8"/>
        <end position="115"/>
    </location>
</feature>
<evidence type="ECO:0000259" key="2">
    <source>
        <dbReference type="Pfam" id="PF09537"/>
    </source>
</evidence>
<dbReference type="RefSeq" id="WP_196287071.1">
    <property type="nucleotide sequence ID" value="NZ_JADQDP010000003.1"/>
</dbReference>
<dbReference type="Gene3D" id="1.20.1260.10">
    <property type="match status" value="1"/>
</dbReference>
<name>A0A931FK71_9BACT</name>
<feature type="region of interest" description="Disordered" evidence="1">
    <location>
        <begin position="124"/>
        <end position="151"/>
    </location>
</feature>
<organism evidence="3 4">
    <name type="scientific">Hymenobacter properus</name>
    <dbReference type="NCBI Taxonomy" id="2791026"/>
    <lineage>
        <taxon>Bacteria</taxon>
        <taxon>Pseudomonadati</taxon>
        <taxon>Bacteroidota</taxon>
        <taxon>Cytophagia</taxon>
        <taxon>Cytophagales</taxon>
        <taxon>Hymenobacteraceae</taxon>
        <taxon>Hymenobacter</taxon>
    </lineage>
</organism>
<dbReference type="InterPro" id="IPR011971">
    <property type="entry name" value="CHP02284"/>
</dbReference>
<dbReference type="InterPro" id="IPR019052">
    <property type="entry name" value="DUF2383"/>
</dbReference>
<protein>
    <submittedName>
        <fullName evidence="3">PA2169 family four-helix-bundle protein</fullName>
    </submittedName>
</protein>
<accession>A0A931FK71</accession>
<keyword evidence="4" id="KW-1185">Reference proteome</keyword>
<dbReference type="EMBL" id="JADQDP010000003">
    <property type="protein sequence ID" value="MBF9142723.1"/>
    <property type="molecule type" value="Genomic_DNA"/>
</dbReference>
<dbReference type="NCBIfam" id="TIGR02284">
    <property type="entry name" value="PA2169 family four-helix-bundle protein"/>
    <property type="match status" value="1"/>
</dbReference>
<dbReference type="InterPro" id="IPR012347">
    <property type="entry name" value="Ferritin-like"/>
</dbReference>
<proteinExistence type="predicted"/>
<dbReference type="AlphaFoldDB" id="A0A931FK71"/>
<dbReference type="Pfam" id="PF09537">
    <property type="entry name" value="DUF2383"/>
    <property type="match status" value="1"/>
</dbReference>
<reference evidence="3 4" key="1">
    <citation type="submission" date="2020-11" db="EMBL/GenBank/DDBJ databases">
        <authorList>
            <person name="Kim M.K."/>
        </authorList>
    </citation>
    <scope>NUCLEOTIDE SEQUENCE [LARGE SCALE GENOMIC DNA]</scope>
    <source>
        <strain evidence="3 4">BT439</strain>
    </source>
</reference>
<gene>
    <name evidence="3" type="ORF">I2I01_13830</name>
</gene>
<evidence type="ECO:0000313" key="4">
    <source>
        <dbReference type="Proteomes" id="UP000645610"/>
    </source>
</evidence>
<sequence length="151" mass="16660">MAENSKLADTLNELTLFVNDRIEGYKTAAHETKDSQNKAYYEQLVQQSEQFVSQLNGFAKAAGGDAESSTTLKGKFYRGFMDAKALVTNRSEASILDSNIYGEEWAIKAYVEALASEELTGPARQAVERQHQASQETLRKLQQMKGTASVG</sequence>
<evidence type="ECO:0000313" key="3">
    <source>
        <dbReference type="EMBL" id="MBF9142723.1"/>
    </source>
</evidence>
<evidence type="ECO:0000256" key="1">
    <source>
        <dbReference type="SAM" id="MobiDB-lite"/>
    </source>
</evidence>
<dbReference type="Proteomes" id="UP000645610">
    <property type="component" value="Unassembled WGS sequence"/>
</dbReference>